<dbReference type="InterPro" id="IPR000160">
    <property type="entry name" value="GGDEF_dom"/>
</dbReference>
<reference evidence="5 6" key="1">
    <citation type="submission" date="2020-10" db="EMBL/GenBank/DDBJ databases">
        <authorList>
            <person name="Castelo-Branco R."/>
            <person name="Eusebio N."/>
            <person name="Adriana R."/>
            <person name="Vieira A."/>
            <person name="Brugerolle De Fraissinette N."/>
            <person name="Rezende De Castro R."/>
            <person name="Schneider M.P."/>
            <person name="Vasconcelos V."/>
            <person name="Leao P.N."/>
        </authorList>
    </citation>
    <scope>NUCLEOTIDE SEQUENCE [LARGE SCALE GENOMIC DNA]</scope>
    <source>
        <strain evidence="5 6">LEGE 03274</strain>
    </source>
</reference>
<feature type="domain" description="GGDEF" evidence="4">
    <location>
        <begin position="419"/>
        <end position="552"/>
    </location>
</feature>
<evidence type="ECO:0000259" key="4">
    <source>
        <dbReference type="PROSITE" id="PS50887"/>
    </source>
</evidence>
<dbReference type="InterPro" id="IPR000014">
    <property type="entry name" value="PAS"/>
</dbReference>
<keyword evidence="6" id="KW-1185">Reference proteome</keyword>
<evidence type="ECO:0000313" key="6">
    <source>
        <dbReference type="Proteomes" id="UP000654604"/>
    </source>
</evidence>
<dbReference type="Gene3D" id="3.30.450.20">
    <property type="entry name" value="PAS domain"/>
    <property type="match status" value="1"/>
</dbReference>
<dbReference type="PANTHER" id="PTHR44757:SF2">
    <property type="entry name" value="BIOFILM ARCHITECTURE MAINTENANCE PROTEIN MBAA"/>
    <property type="match status" value="1"/>
</dbReference>
<feature type="domain" description="PAS" evidence="2">
    <location>
        <begin position="264"/>
        <end position="307"/>
    </location>
</feature>
<dbReference type="PROSITE" id="PS50006">
    <property type="entry name" value="FHA_DOMAIN"/>
    <property type="match status" value="1"/>
</dbReference>
<dbReference type="InterPro" id="IPR001633">
    <property type="entry name" value="EAL_dom"/>
</dbReference>
<evidence type="ECO:0000259" key="1">
    <source>
        <dbReference type="PROSITE" id="PS50006"/>
    </source>
</evidence>
<dbReference type="SUPFAM" id="SSF55785">
    <property type="entry name" value="PYP-like sensor domain (PAS domain)"/>
    <property type="match status" value="2"/>
</dbReference>
<dbReference type="PANTHER" id="PTHR44757">
    <property type="entry name" value="DIGUANYLATE CYCLASE DGCP"/>
    <property type="match status" value="1"/>
</dbReference>
<dbReference type="CDD" id="cd01948">
    <property type="entry name" value="EAL"/>
    <property type="match status" value="1"/>
</dbReference>
<dbReference type="Pfam" id="PF00563">
    <property type="entry name" value="EAL"/>
    <property type="match status" value="1"/>
</dbReference>
<dbReference type="EMBL" id="JADEWC010000027">
    <property type="protein sequence ID" value="MBE9223277.1"/>
    <property type="molecule type" value="Genomic_DNA"/>
</dbReference>
<dbReference type="NCBIfam" id="TIGR00254">
    <property type="entry name" value="GGDEF"/>
    <property type="match status" value="1"/>
</dbReference>
<feature type="domain" description="EAL" evidence="3">
    <location>
        <begin position="561"/>
        <end position="815"/>
    </location>
</feature>
<comment type="caution">
    <text evidence="5">The sequence shown here is derived from an EMBL/GenBank/DDBJ whole genome shotgun (WGS) entry which is preliminary data.</text>
</comment>
<dbReference type="InterPro" id="IPR035965">
    <property type="entry name" value="PAS-like_dom_sf"/>
</dbReference>
<dbReference type="Proteomes" id="UP000654604">
    <property type="component" value="Unassembled WGS sequence"/>
</dbReference>
<evidence type="ECO:0000313" key="5">
    <source>
        <dbReference type="EMBL" id="MBE9223277.1"/>
    </source>
</evidence>
<dbReference type="CDD" id="cd00130">
    <property type="entry name" value="PAS"/>
    <property type="match status" value="1"/>
</dbReference>
<dbReference type="InterPro" id="IPR008984">
    <property type="entry name" value="SMAD_FHA_dom_sf"/>
</dbReference>
<dbReference type="Pfam" id="PF00498">
    <property type="entry name" value="FHA"/>
    <property type="match status" value="1"/>
</dbReference>
<dbReference type="Gene3D" id="2.60.200.20">
    <property type="match status" value="1"/>
</dbReference>
<gene>
    <name evidence="5" type="ORF">IQ215_11270</name>
</gene>
<dbReference type="InterPro" id="IPR029787">
    <property type="entry name" value="Nucleotide_cyclase"/>
</dbReference>
<dbReference type="NCBIfam" id="TIGR00229">
    <property type="entry name" value="sensory_box"/>
    <property type="match status" value="1"/>
</dbReference>
<dbReference type="InterPro" id="IPR052155">
    <property type="entry name" value="Biofilm_reg_signaling"/>
</dbReference>
<dbReference type="CDD" id="cd01949">
    <property type="entry name" value="GGDEF"/>
    <property type="match status" value="1"/>
</dbReference>
<dbReference type="InterPro" id="IPR035919">
    <property type="entry name" value="EAL_sf"/>
</dbReference>
<proteinExistence type="predicted"/>
<organism evidence="5 6">
    <name type="scientific">Cyanobacterium stanieri LEGE 03274</name>
    <dbReference type="NCBI Taxonomy" id="1828756"/>
    <lineage>
        <taxon>Bacteria</taxon>
        <taxon>Bacillati</taxon>
        <taxon>Cyanobacteriota</taxon>
        <taxon>Cyanophyceae</taxon>
        <taxon>Oscillatoriophycideae</taxon>
        <taxon>Chroococcales</taxon>
        <taxon>Geminocystaceae</taxon>
        <taxon>Cyanobacterium</taxon>
    </lineage>
</organism>
<dbReference type="Pfam" id="PF00989">
    <property type="entry name" value="PAS"/>
    <property type="match status" value="1"/>
</dbReference>
<accession>A0ABR9V5W1</accession>
<evidence type="ECO:0000259" key="2">
    <source>
        <dbReference type="PROSITE" id="PS50112"/>
    </source>
</evidence>
<dbReference type="InterPro" id="IPR000253">
    <property type="entry name" value="FHA_dom"/>
</dbReference>
<feature type="domain" description="FHA" evidence="1">
    <location>
        <begin position="29"/>
        <end position="87"/>
    </location>
</feature>
<dbReference type="PROSITE" id="PS50887">
    <property type="entry name" value="GGDEF"/>
    <property type="match status" value="1"/>
</dbReference>
<protein>
    <submittedName>
        <fullName evidence="5">EAL domain-containing protein</fullName>
    </submittedName>
</protein>
<dbReference type="SMART" id="SM00240">
    <property type="entry name" value="FHA"/>
    <property type="match status" value="1"/>
</dbReference>
<dbReference type="Gene3D" id="3.20.20.450">
    <property type="entry name" value="EAL domain"/>
    <property type="match status" value="1"/>
</dbReference>
<dbReference type="SMART" id="SM00267">
    <property type="entry name" value="GGDEF"/>
    <property type="match status" value="1"/>
</dbReference>
<dbReference type="SUPFAM" id="SSF55073">
    <property type="entry name" value="Nucleotide cyclase"/>
    <property type="match status" value="1"/>
</dbReference>
<evidence type="ECO:0000259" key="3">
    <source>
        <dbReference type="PROSITE" id="PS50883"/>
    </source>
</evidence>
<dbReference type="SUPFAM" id="SSF49879">
    <property type="entry name" value="SMAD/FHA domain"/>
    <property type="match status" value="1"/>
</dbReference>
<dbReference type="InterPro" id="IPR013767">
    <property type="entry name" value="PAS_fold"/>
</dbReference>
<dbReference type="SMART" id="SM00052">
    <property type="entry name" value="EAL"/>
    <property type="match status" value="1"/>
</dbReference>
<dbReference type="Gene3D" id="3.30.70.270">
    <property type="match status" value="1"/>
</dbReference>
<dbReference type="PROSITE" id="PS50883">
    <property type="entry name" value="EAL"/>
    <property type="match status" value="1"/>
</dbReference>
<dbReference type="Pfam" id="PF00990">
    <property type="entry name" value="GGDEF"/>
    <property type="match status" value="1"/>
</dbReference>
<sequence>MSETQEFRHILVIEDRKGRRILSLEENNYTLGRDSNNPIVIYDYQVSRTHATLVKKEDTQGSTYRIVDGDLQGKRSTNGILVNGHATLSHELKHGDTIRFANEAKANYYIIATESGIDLFNPDDLGNLNARSTLTSPTTQTMISKQEEQENPQDQEELIRLASFPELSPHPIIEVDWDGNITYLNPAASIKFENLYEEKLNHPILSDLLVESNNRQGNLFLREVKIGTEVFEQYVHYLSEKKLIRSYIFDFTKRKQAEAQLKESEARYRAILRQTSEGIILAYAHNKKIIEVNGAYAKMIGYSPEEIREMTLYNLIASDLQLFNQDLARIAERKQDTLAQYIHRCKDGTLLNLESNISLISYQNKDIFSIVVKNVPEVNQGIHNSNYHNFYDSLTNLANKRLLEKQLDIALSSAKSYQHFLGLITLEIKGLDSFKRVRGEEETNKFLQNFAQTFESCLRSFDLAARWDENKFIALFSRIRGPRDPAKIAKRISMVFEQYIQQQKGNTDLDLNISMVVYPLDGETAEHLLQSALISTDQGNYDESNVVSWSGFRISPKTASLLRLENLIGSAIQEKQFYLCYQPQLNLADHSLMGMETLLRWNHPELGKITPKHFLRLAEETDFMLPLGVWILQTAAAQMKQWSNQGLSTSPVTVNISSRQFNQDSFVDLVATILRETGLPPQLLELEIMENALLQNPTLAASSLKQLSDLKVRLCLDNFGVGGSSLGHLQQFPFDTVKISPSVIAKLESNHGLKAFVRAIVSFSQGYNQRVVAVGVEKNTQLELLKGLDCTQIQGNFFSSPLTSQEATTFLEKGDFHLPR</sequence>
<dbReference type="InterPro" id="IPR043128">
    <property type="entry name" value="Rev_trsase/Diguanyl_cyclase"/>
</dbReference>
<name>A0ABR9V5W1_9CHRO</name>
<dbReference type="PROSITE" id="PS50112">
    <property type="entry name" value="PAS"/>
    <property type="match status" value="1"/>
</dbReference>
<dbReference type="SUPFAM" id="SSF141868">
    <property type="entry name" value="EAL domain-like"/>
    <property type="match status" value="1"/>
</dbReference>
<dbReference type="SMART" id="SM00091">
    <property type="entry name" value="PAS"/>
    <property type="match status" value="2"/>
</dbReference>
<dbReference type="RefSeq" id="WP_193801437.1">
    <property type="nucleotide sequence ID" value="NZ_JADEWC010000027.1"/>
</dbReference>